<reference evidence="1 2" key="1">
    <citation type="submission" date="2012-08" db="EMBL/GenBank/DDBJ databases">
        <authorList>
            <person name="Harkins D.M."/>
            <person name="Durkin A.S."/>
            <person name="Selengut J.D."/>
            <person name="Sanka R."/>
            <person name="DePew J."/>
            <person name="Purushe J."/>
            <person name="Matthias M.A."/>
            <person name="Vinetz J.M."/>
            <person name="Sutton G.G."/>
            <person name="Nelson W.C."/>
            <person name="Fouts D.E."/>
        </authorList>
    </citation>
    <scope>NUCLEOTIDE SEQUENCE [LARGE SCALE GENOMIC DNA]</scope>
    <source>
        <strain evidence="1 2">MMD4847</strain>
    </source>
</reference>
<organism evidence="1 2">
    <name type="scientific">Leptospira licerasiae str. MMD4847</name>
    <dbReference type="NCBI Taxonomy" id="1049971"/>
    <lineage>
        <taxon>Bacteria</taxon>
        <taxon>Pseudomonadati</taxon>
        <taxon>Spirochaetota</taxon>
        <taxon>Spirochaetia</taxon>
        <taxon>Leptospirales</taxon>
        <taxon>Leptospiraceae</taxon>
        <taxon>Leptospira</taxon>
    </lineage>
</organism>
<dbReference type="EMBL" id="AHOM02000005">
    <property type="protein sequence ID" value="EJZ42303.1"/>
    <property type="molecule type" value="Genomic_DNA"/>
</dbReference>
<dbReference type="RefSeq" id="WP_008591862.1">
    <property type="nucleotide sequence ID" value="NZ_AHOM02000005.1"/>
</dbReference>
<proteinExistence type="predicted"/>
<evidence type="ECO:0000313" key="1">
    <source>
        <dbReference type="EMBL" id="EJZ42303.1"/>
    </source>
</evidence>
<accession>A0ABP2RFW2</accession>
<gene>
    <name evidence="1" type="ORF">LEP1GSC178_0029</name>
</gene>
<sequence>MKDRIYFETIKSLKTELEDLSLAYIDQAIKDFGTEENLSLHITDSRELELERKTYLSRNLHRFYAAKELERSKVDLLLEICRRISKIY</sequence>
<protein>
    <submittedName>
        <fullName evidence="1">Uncharacterized protein</fullName>
    </submittedName>
</protein>
<dbReference type="Proteomes" id="UP000018720">
    <property type="component" value="Unassembled WGS sequence"/>
</dbReference>
<comment type="caution">
    <text evidence="1">The sequence shown here is derived from an EMBL/GenBank/DDBJ whole genome shotgun (WGS) entry which is preliminary data.</text>
</comment>
<evidence type="ECO:0000313" key="2">
    <source>
        <dbReference type="Proteomes" id="UP000018720"/>
    </source>
</evidence>
<keyword evidence="2" id="KW-1185">Reference proteome</keyword>
<name>A0ABP2RFW2_9LEPT</name>